<name>A0AAN8AHP4_ELEMC</name>
<accession>A0AAN8AHP4</accession>
<sequence>MNRAISEPTVPQALGRLRVIHSALQCSELLLFFVTSDHPISISLPLLPLLGVLSASRQGPCDERRKERGEEDEGVGWRAWL</sequence>
<feature type="compositionally biased region" description="Basic and acidic residues" evidence="1">
    <location>
        <begin position="60"/>
        <end position="69"/>
    </location>
</feature>
<dbReference type="Proteomes" id="UP001346869">
    <property type="component" value="Unassembled WGS sequence"/>
</dbReference>
<dbReference type="EMBL" id="JAUZQC010000011">
    <property type="protein sequence ID" value="KAK5863051.1"/>
    <property type="molecule type" value="Genomic_DNA"/>
</dbReference>
<feature type="region of interest" description="Disordered" evidence="1">
    <location>
        <begin position="56"/>
        <end position="81"/>
    </location>
</feature>
<evidence type="ECO:0000313" key="3">
    <source>
        <dbReference type="Proteomes" id="UP001346869"/>
    </source>
</evidence>
<organism evidence="2 3">
    <name type="scientific">Eleginops maclovinus</name>
    <name type="common">Patagonian blennie</name>
    <name type="synonym">Eleginus maclovinus</name>
    <dbReference type="NCBI Taxonomy" id="56733"/>
    <lineage>
        <taxon>Eukaryota</taxon>
        <taxon>Metazoa</taxon>
        <taxon>Chordata</taxon>
        <taxon>Craniata</taxon>
        <taxon>Vertebrata</taxon>
        <taxon>Euteleostomi</taxon>
        <taxon>Actinopterygii</taxon>
        <taxon>Neopterygii</taxon>
        <taxon>Teleostei</taxon>
        <taxon>Neoteleostei</taxon>
        <taxon>Acanthomorphata</taxon>
        <taxon>Eupercaria</taxon>
        <taxon>Perciformes</taxon>
        <taxon>Notothenioidei</taxon>
        <taxon>Eleginopidae</taxon>
        <taxon>Eleginops</taxon>
    </lineage>
</organism>
<keyword evidence="3" id="KW-1185">Reference proteome</keyword>
<comment type="caution">
    <text evidence="2">The sequence shown here is derived from an EMBL/GenBank/DDBJ whole genome shotgun (WGS) entry which is preliminary data.</text>
</comment>
<proteinExistence type="predicted"/>
<reference evidence="2 3" key="2">
    <citation type="journal article" date="2023" name="Mol. Biol. Evol.">
        <title>Genomics of Secondarily Temperate Adaptation in the Only Non-Antarctic Icefish.</title>
        <authorList>
            <person name="Rivera-Colon A.G."/>
            <person name="Rayamajhi N."/>
            <person name="Minhas B.F."/>
            <person name="Madrigal G."/>
            <person name="Bilyk K.T."/>
            <person name="Yoon V."/>
            <person name="Hune M."/>
            <person name="Gregory S."/>
            <person name="Cheng C.H.C."/>
            <person name="Catchen J.M."/>
        </authorList>
    </citation>
    <scope>NUCLEOTIDE SEQUENCE [LARGE SCALE GENOMIC DNA]</scope>
    <source>
        <strain evidence="2">JMC-PN-2008</strain>
    </source>
</reference>
<gene>
    <name evidence="2" type="ORF">PBY51_000109</name>
</gene>
<protein>
    <submittedName>
        <fullName evidence="2">Uncharacterized protein</fullName>
    </submittedName>
</protein>
<evidence type="ECO:0000256" key="1">
    <source>
        <dbReference type="SAM" id="MobiDB-lite"/>
    </source>
</evidence>
<evidence type="ECO:0000313" key="2">
    <source>
        <dbReference type="EMBL" id="KAK5863051.1"/>
    </source>
</evidence>
<dbReference type="AlphaFoldDB" id="A0AAN8AHP4"/>
<reference evidence="2 3" key="1">
    <citation type="journal article" date="2023" name="Genes (Basel)">
        <title>Chromosome-Level Genome Assembly and Circadian Gene Repertoire of the Patagonia Blennie Eleginops maclovinus-The Closest Ancestral Proxy of Antarctic Cryonotothenioids.</title>
        <authorList>
            <person name="Cheng C.C."/>
            <person name="Rivera-Colon A.G."/>
            <person name="Minhas B.F."/>
            <person name="Wilson L."/>
            <person name="Rayamajhi N."/>
            <person name="Vargas-Chacoff L."/>
            <person name="Catchen J.M."/>
        </authorList>
    </citation>
    <scope>NUCLEOTIDE SEQUENCE [LARGE SCALE GENOMIC DNA]</scope>
    <source>
        <strain evidence="2">JMC-PN-2008</strain>
    </source>
</reference>